<comment type="similarity">
    <text evidence="2 9">Belongs to the branched chain amino acid transporter family.</text>
</comment>
<dbReference type="EMBL" id="JBHSPF010000038">
    <property type="protein sequence ID" value="MFC5628886.1"/>
    <property type="molecule type" value="Genomic_DNA"/>
</dbReference>
<feature type="transmembrane region" description="Helical" evidence="9">
    <location>
        <begin position="410"/>
        <end position="435"/>
    </location>
</feature>
<evidence type="ECO:0000313" key="10">
    <source>
        <dbReference type="EMBL" id="MFC5628886.1"/>
    </source>
</evidence>
<gene>
    <name evidence="10" type="primary">brnQ</name>
    <name evidence="10" type="ORF">ACFPTR_08370</name>
</gene>
<proteinExistence type="inferred from homology"/>
<keyword evidence="5 9" id="KW-0812">Transmembrane</keyword>
<dbReference type="RefSeq" id="WP_270897673.1">
    <property type="nucleotide sequence ID" value="NZ_JBHSPF010000038.1"/>
</dbReference>
<organism evidence="10 11">
    <name type="scientific">Aliibacillus thermotolerans</name>
    <dbReference type="NCBI Taxonomy" id="1834418"/>
    <lineage>
        <taxon>Bacteria</taxon>
        <taxon>Bacillati</taxon>
        <taxon>Bacillota</taxon>
        <taxon>Bacilli</taxon>
        <taxon>Bacillales</taxon>
        <taxon>Bacillaceae</taxon>
        <taxon>Aliibacillus</taxon>
    </lineage>
</organism>
<evidence type="ECO:0000313" key="11">
    <source>
        <dbReference type="Proteomes" id="UP001596143"/>
    </source>
</evidence>
<dbReference type="PANTHER" id="PTHR30588">
    <property type="entry name" value="BRANCHED-CHAIN AMINO ACID TRANSPORT SYSTEM 2 CARRIER PROTEIN"/>
    <property type="match status" value="1"/>
</dbReference>
<keyword evidence="8 9" id="KW-0472">Membrane</keyword>
<name>A0ABW0U8C5_9BACI</name>
<evidence type="ECO:0000256" key="7">
    <source>
        <dbReference type="ARBA" id="ARBA00022989"/>
    </source>
</evidence>
<evidence type="ECO:0000256" key="4">
    <source>
        <dbReference type="ARBA" id="ARBA00022475"/>
    </source>
</evidence>
<dbReference type="Proteomes" id="UP001596143">
    <property type="component" value="Unassembled WGS sequence"/>
</dbReference>
<feature type="transmembrane region" description="Helical" evidence="9">
    <location>
        <begin position="236"/>
        <end position="257"/>
    </location>
</feature>
<sequence length="444" mass="47786">MSSTKTSINIVAVGFMLFALFFGAGNLIFPPMLGQLSGENVFSANLGFIVTGVGLPILAVLALAYSGKNDLQSLASRVHPFYGIFFTVALYLTIGPFFAIPRTNTVAFEIGVVPFIGEANATLSLLLFTIVFFGVTLFFSLQAQRIVDIVGKMLTPVLLIAMLILIVAFFLNPIGEAQPPTEDYAQYSFFVGFQEGYLTMDALAAFVFGIIVINIIKDAGAKTKREIMSLGWKIAVIAGILLAFIYSSLAYLGAGGVEELGYLDNGGAILSAASNFYFGHFGSIILGIIVVFACLTTSIGLITSCASYFTKLIPSLSYNKWAVVFTLVSAVIANFGLNAIIEFSVPVLSALYPLAMALLVLTFLHPLYQGRKEVYQFSILLTLIVSVLDGLNAAGINIEALNNLFTTILPWYTIGLGWIVPMLVGGVIGFIISIFKTPRHQPMV</sequence>
<feature type="transmembrane region" description="Helical" evidence="9">
    <location>
        <begin position="7"/>
        <end position="29"/>
    </location>
</feature>
<feature type="transmembrane region" description="Helical" evidence="9">
    <location>
        <begin position="41"/>
        <end position="66"/>
    </location>
</feature>
<feature type="transmembrane region" description="Helical" evidence="9">
    <location>
        <begin position="78"/>
        <end position="99"/>
    </location>
</feature>
<evidence type="ECO:0000256" key="8">
    <source>
        <dbReference type="ARBA" id="ARBA00023136"/>
    </source>
</evidence>
<comment type="caution">
    <text evidence="10">The sequence shown here is derived from an EMBL/GenBank/DDBJ whole genome shotgun (WGS) entry which is preliminary data.</text>
</comment>
<feature type="transmembrane region" description="Helical" evidence="9">
    <location>
        <begin position="347"/>
        <end position="367"/>
    </location>
</feature>
<evidence type="ECO:0000256" key="2">
    <source>
        <dbReference type="ARBA" id="ARBA00008540"/>
    </source>
</evidence>
<evidence type="ECO:0000256" key="3">
    <source>
        <dbReference type="ARBA" id="ARBA00022448"/>
    </source>
</evidence>
<feature type="transmembrane region" description="Helical" evidence="9">
    <location>
        <begin position="277"/>
        <end position="309"/>
    </location>
</feature>
<protein>
    <recommendedName>
        <fullName evidence="9">Branched-chain amino acid transport system carrier protein</fullName>
    </recommendedName>
</protein>
<dbReference type="PANTHER" id="PTHR30588:SF0">
    <property type="entry name" value="BRANCHED-CHAIN AMINO ACID PERMEASE BRNQ"/>
    <property type="match status" value="1"/>
</dbReference>
<feature type="transmembrane region" description="Helical" evidence="9">
    <location>
        <begin position="119"/>
        <end position="141"/>
    </location>
</feature>
<dbReference type="NCBIfam" id="TIGR00796">
    <property type="entry name" value="livcs"/>
    <property type="match status" value="1"/>
</dbReference>
<keyword evidence="7 9" id="KW-1133">Transmembrane helix</keyword>
<dbReference type="Pfam" id="PF05525">
    <property type="entry name" value="Branch_AA_trans"/>
    <property type="match status" value="1"/>
</dbReference>
<evidence type="ECO:0000256" key="6">
    <source>
        <dbReference type="ARBA" id="ARBA00022970"/>
    </source>
</evidence>
<feature type="transmembrane region" description="Helical" evidence="9">
    <location>
        <begin position="197"/>
        <end position="216"/>
    </location>
</feature>
<feature type="transmembrane region" description="Helical" evidence="9">
    <location>
        <begin position="153"/>
        <end position="171"/>
    </location>
</feature>
<keyword evidence="3 9" id="KW-0813">Transport</keyword>
<evidence type="ECO:0000256" key="9">
    <source>
        <dbReference type="RuleBase" id="RU362122"/>
    </source>
</evidence>
<dbReference type="InterPro" id="IPR004685">
    <property type="entry name" value="Brnchd-chn_aa_trnsp_Livcs"/>
</dbReference>
<accession>A0ABW0U8C5</accession>
<reference evidence="11" key="1">
    <citation type="journal article" date="2019" name="Int. J. Syst. Evol. Microbiol.">
        <title>The Global Catalogue of Microorganisms (GCM) 10K type strain sequencing project: providing services to taxonomists for standard genome sequencing and annotation.</title>
        <authorList>
            <consortium name="The Broad Institute Genomics Platform"/>
            <consortium name="The Broad Institute Genome Sequencing Center for Infectious Disease"/>
            <person name="Wu L."/>
            <person name="Ma J."/>
        </authorList>
    </citation>
    <scope>NUCLEOTIDE SEQUENCE [LARGE SCALE GENOMIC DNA]</scope>
    <source>
        <strain evidence="11">CGMCC 1.15790</strain>
    </source>
</reference>
<evidence type="ECO:0000256" key="1">
    <source>
        <dbReference type="ARBA" id="ARBA00004651"/>
    </source>
</evidence>
<feature type="transmembrane region" description="Helical" evidence="9">
    <location>
        <begin position="379"/>
        <end position="398"/>
    </location>
</feature>
<evidence type="ECO:0000256" key="5">
    <source>
        <dbReference type="ARBA" id="ARBA00022692"/>
    </source>
</evidence>
<keyword evidence="4" id="KW-1003">Cell membrane</keyword>
<comment type="subcellular location">
    <subcellularLocation>
        <location evidence="1 9">Cell membrane</location>
        <topology evidence="1 9">Multi-pass membrane protein</topology>
    </subcellularLocation>
</comment>
<comment type="function">
    <text evidence="9">Component of the transport system for branched-chain amino acids.</text>
</comment>
<feature type="transmembrane region" description="Helical" evidence="9">
    <location>
        <begin position="321"/>
        <end position="341"/>
    </location>
</feature>
<keyword evidence="6 9" id="KW-0029">Amino-acid transport</keyword>
<keyword evidence="11" id="KW-1185">Reference proteome</keyword>